<dbReference type="InterPro" id="IPR041920">
    <property type="entry name" value="ROS/MUCR_sf"/>
</dbReference>
<evidence type="ECO:0000313" key="1">
    <source>
        <dbReference type="EMBL" id="TRY19422.1"/>
    </source>
</evidence>
<sequence>MNDVNDLGVQCHECGERFASVSQHCRRTHSISTHDYLQRHGIDPINAPKRTDGRVRRRAHPCRRCTVPITTNAKLCDNCKADYQRERDGLQPRPTPRSVWRDLTDTERTHLTEADDDHLAELIPALQADRVPSVRIAKALGHSTAWMTKYWPSPTFTRGKPHWRA</sequence>
<accession>A0A553K3Y9</accession>
<organism evidence="1 2">
    <name type="scientific">Tessaracoccus rhinocerotis</name>
    <dbReference type="NCBI Taxonomy" id="1689449"/>
    <lineage>
        <taxon>Bacteria</taxon>
        <taxon>Bacillati</taxon>
        <taxon>Actinomycetota</taxon>
        <taxon>Actinomycetes</taxon>
        <taxon>Propionibacteriales</taxon>
        <taxon>Propionibacteriaceae</taxon>
        <taxon>Tessaracoccus</taxon>
    </lineage>
</organism>
<proteinExistence type="predicted"/>
<gene>
    <name evidence="1" type="ORF">FOJ82_00450</name>
</gene>
<dbReference type="Proteomes" id="UP000317638">
    <property type="component" value="Unassembled WGS sequence"/>
</dbReference>
<dbReference type="AlphaFoldDB" id="A0A553K3Y9"/>
<reference evidence="1 2" key="1">
    <citation type="submission" date="2019-07" db="EMBL/GenBank/DDBJ databases">
        <authorList>
            <person name="Zhou L.-Y."/>
        </authorList>
    </citation>
    <scope>NUCLEOTIDE SEQUENCE [LARGE SCALE GENOMIC DNA]</scope>
    <source>
        <strain evidence="1 2">YIM 101269</strain>
    </source>
</reference>
<protein>
    <submittedName>
        <fullName evidence="1">Uncharacterized protein</fullName>
    </submittedName>
</protein>
<dbReference type="OrthoDB" id="4381337at2"/>
<dbReference type="EMBL" id="VKKG01000001">
    <property type="protein sequence ID" value="TRY19422.1"/>
    <property type="molecule type" value="Genomic_DNA"/>
</dbReference>
<evidence type="ECO:0000313" key="2">
    <source>
        <dbReference type="Proteomes" id="UP000317638"/>
    </source>
</evidence>
<name>A0A553K3Y9_9ACTN</name>
<keyword evidence="2" id="KW-1185">Reference proteome</keyword>
<comment type="caution">
    <text evidence="1">The sequence shown here is derived from an EMBL/GenBank/DDBJ whole genome shotgun (WGS) entry which is preliminary data.</text>
</comment>
<dbReference type="Gene3D" id="1.10.10.1550">
    <property type="entry name" value="ROS/MUCR transcriptional regulator protein"/>
    <property type="match status" value="1"/>
</dbReference>
<dbReference type="RefSeq" id="WP_143936510.1">
    <property type="nucleotide sequence ID" value="NZ_VKKG01000001.1"/>
</dbReference>